<dbReference type="PANTHER" id="PTHR43434">
    <property type="entry name" value="PHOSPHOGLYCOLATE PHOSPHATASE"/>
    <property type="match status" value="1"/>
</dbReference>
<dbReference type="GO" id="GO:0006281">
    <property type="term" value="P:DNA repair"/>
    <property type="evidence" value="ECO:0007669"/>
    <property type="project" value="TreeGrafter"/>
</dbReference>
<organism evidence="1 2">
    <name type="scientific">Sporolactobacillus nakayamae</name>
    <dbReference type="NCBI Taxonomy" id="269670"/>
    <lineage>
        <taxon>Bacteria</taxon>
        <taxon>Bacillati</taxon>
        <taxon>Bacillota</taxon>
        <taxon>Bacilli</taxon>
        <taxon>Bacillales</taxon>
        <taxon>Sporolactobacillaceae</taxon>
        <taxon>Sporolactobacillus</taxon>
    </lineage>
</organism>
<dbReference type="GO" id="GO:0008967">
    <property type="term" value="F:phosphoglycolate phosphatase activity"/>
    <property type="evidence" value="ECO:0007669"/>
    <property type="project" value="TreeGrafter"/>
</dbReference>
<keyword evidence="2" id="KW-1185">Reference proteome</keyword>
<dbReference type="PANTHER" id="PTHR43434:SF25">
    <property type="entry name" value="PHOSPHOGLYCOLATE PHOSPHATASE"/>
    <property type="match status" value="1"/>
</dbReference>
<dbReference type="InterPro" id="IPR006439">
    <property type="entry name" value="HAD-SF_hydro_IA"/>
</dbReference>
<dbReference type="SFLD" id="SFLDS00003">
    <property type="entry name" value="Haloacid_Dehalogenase"/>
    <property type="match status" value="1"/>
</dbReference>
<dbReference type="Gene3D" id="3.40.50.1000">
    <property type="entry name" value="HAD superfamily/HAD-like"/>
    <property type="match status" value="1"/>
</dbReference>
<protein>
    <submittedName>
        <fullName evidence="1">Haloacid dehalogenase superfamily, subfamily IA, variant 1 with third motif having Dx(3-4)D or Dx(3-4)E</fullName>
    </submittedName>
</protein>
<dbReference type="Proteomes" id="UP000198752">
    <property type="component" value="Unassembled WGS sequence"/>
</dbReference>
<evidence type="ECO:0000313" key="2">
    <source>
        <dbReference type="Proteomes" id="UP000198752"/>
    </source>
</evidence>
<dbReference type="Gene3D" id="1.10.150.240">
    <property type="entry name" value="Putative phosphatase, domain 2"/>
    <property type="match status" value="1"/>
</dbReference>
<dbReference type="SUPFAM" id="SSF56784">
    <property type="entry name" value="HAD-like"/>
    <property type="match status" value="1"/>
</dbReference>
<dbReference type="Pfam" id="PF13419">
    <property type="entry name" value="HAD_2"/>
    <property type="match status" value="1"/>
</dbReference>
<dbReference type="EMBL" id="FOOY01000026">
    <property type="protein sequence ID" value="SFG86767.1"/>
    <property type="molecule type" value="Genomic_DNA"/>
</dbReference>
<sequence length="198" mass="23020">MLIIFSEDVIDVNILWDFDGTILDTYPVYTKLFKQVLNSDVDEQAIFVQLKISFQTAYAYFRMTPDQIRTFHQLIREYPSRGFKPFPSVEKVLVSADKNVIMTHNNRVDLVRILRQYGLENYFAEMVTSDNGFPKKPDPAAYIYLDEYQGFDLAIGDRTLDIIPAKKLGKKTCLFQNDAPGADFYINSYDEFFDRVCL</sequence>
<dbReference type="InterPro" id="IPR041492">
    <property type="entry name" value="HAD_2"/>
</dbReference>
<dbReference type="InterPro" id="IPR023214">
    <property type="entry name" value="HAD_sf"/>
</dbReference>
<name>A0A1I2VF20_9BACL</name>
<dbReference type="STRING" id="269670.SAMN02982927_03033"/>
<dbReference type="InterPro" id="IPR036412">
    <property type="entry name" value="HAD-like_sf"/>
</dbReference>
<dbReference type="InterPro" id="IPR050155">
    <property type="entry name" value="HAD-like_hydrolase_sf"/>
</dbReference>
<dbReference type="NCBIfam" id="TIGR01549">
    <property type="entry name" value="HAD-SF-IA-v1"/>
    <property type="match status" value="1"/>
</dbReference>
<gene>
    <name evidence="1" type="ORF">SAMN02982927_03033</name>
</gene>
<dbReference type="SFLD" id="SFLDG01129">
    <property type="entry name" value="C1.5:_HAD__Beta-PGM__Phosphata"/>
    <property type="match status" value="1"/>
</dbReference>
<dbReference type="AlphaFoldDB" id="A0A1I2VF20"/>
<proteinExistence type="predicted"/>
<dbReference type="InterPro" id="IPR023198">
    <property type="entry name" value="PGP-like_dom2"/>
</dbReference>
<dbReference type="GO" id="GO:0005829">
    <property type="term" value="C:cytosol"/>
    <property type="evidence" value="ECO:0007669"/>
    <property type="project" value="TreeGrafter"/>
</dbReference>
<evidence type="ECO:0000313" key="1">
    <source>
        <dbReference type="EMBL" id="SFG86767.1"/>
    </source>
</evidence>
<accession>A0A1I2VF20</accession>
<reference evidence="2" key="1">
    <citation type="submission" date="2016-10" db="EMBL/GenBank/DDBJ databases">
        <authorList>
            <person name="Varghese N."/>
            <person name="Submissions S."/>
        </authorList>
    </citation>
    <scope>NUCLEOTIDE SEQUENCE [LARGE SCALE GENOMIC DNA]</scope>
    <source>
        <strain evidence="2">ATCC 700379</strain>
    </source>
</reference>